<accession>A0A1Y1ZA63</accession>
<evidence type="ECO:0000256" key="1">
    <source>
        <dbReference type="SAM" id="SignalP"/>
    </source>
</evidence>
<protein>
    <submittedName>
        <fullName evidence="2">Uncharacterized protein</fullName>
    </submittedName>
</protein>
<comment type="caution">
    <text evidence="2">The sequence shown here is derived from an EMBL/GenBank/DDBJ whole genome shotgun (WGS) entry which is preliminary data.</text>
</comment>
<dbReference type="AlphaFoldDB" id="A0A1Y1ZA63"/>
<sequence>MGAHWTGLLVMGYAASLAVGTPINLPEPDLPVVGKLCAPNGTTADIIQSHVPQTKDDCHDSRLTEMVAFQFYEQEEMQTYFLFHDCECKIQGAYVEMGISPYWKTSLSFSATPGETIHY</sequence>
<gene>
    <name evidence="2" type="ORF">BCR34DRAFT_28524</name>
</gene>
<evidence type="ECO:0000313" key="2">
    <source>
        <dbReference type="EMBL" id="ORY07138.1"/>
    </source>
</evidence>
<feature type="chain" id="PRO_5012508278" evidence="1">
    <location>
        <begin position="21"/>
        <end position="119"/>
    </location>
</feature>
<dbReference type="EMBL" id="MCFA01000111">
    <property type="protein sequence ID" value="ORY07138.1"/>
    <property type="molecule type" value="Genomic_DNA"/>
</dbReference>
<proteinExistence type="predicted"/>
<keyword evidence="1" id="KW-0732">Signal</keyword>
<evidence type="ECO:0000313" key="3">
    <source>
        <dbReference type="Proteomes" id="UP000193144"/>
    </source>
</evidence>
<organism evidence="2 3">
    <name type="scientific">Clohesyomyces aquaticus</name>
    <dbReference type="NCBI Taxonomy" id="1231657"/>
    <lineage>
        <taxon>Eukaryota</taxon>
        <taxon>Fungi</taxon>
        <taxon>Dikarya</taxon>
        <taxon>Ascomycota</taxon>
        <taxon>Pezizomycotina</taxon>
        <taxon>Dothideomycetes</taxon>
        <taxon>Pleosporomycetidae</taxon>
        <taxon>Pleosporales</taxon>
        <taxon>Lindgomycetaceae</taxon>
        <taxon>Clohesyomyces</taxon>
    </lineage>
</organism>
<keyword evidence="3" id="KW-1185">Reference proteome</keyword>
<reference evidence="2 3" key="1">
    <citation type="submission" date="2016-07" db="EMBL/GenBank/DDBJ databases">
        <title>Pervasive Adenine N6-methylation of Active Genes in Fungi.</title>
        <authorList>
            <consortium name="DOE Joint Genome Institute"/>
            <person name="Mondo S.J."/>
            <person name="Dannebaum R.O."/>
            <person name="Kuo R.C."/>
            <person name="Labutti K."/>
            <person name="Haridas S."/>
            <person name="Kuo A."/>
            <person name="Salamov A."/>
            <person name="Ahrendt S.R."/>
            <person name="Lipzen A."/>
            <person name="Sullivan W."/>
            <person name="Andreopoulos W.B."/>
            <person name="Clum A."/>
            <person name="Lindquist E."/>
            <person name="Daum C."/>
            <person name="Ramamoorthy G.K."/>
            <person name="Gryganskyi A."/>
            <person name="Culley D."/>
            <person name="Magnuson J.K."/>
            <person name="James T.Y."/>
            <person name="O'Malley M.A."/>
            <person name="Stajich J.E."/>
            <person name="Spatafora J.W."/>
            <person name="Visel A."/>
            <person name="Grigoriev I.V."/>
        </authorList>
    </citation>
    <scope>NUCLEOTIDE SEQUENCE [LARGE SCALE GENOMIC DNA]</scope>
    <source>
        <strain evidence="2 3">CBS 115471</strain>
    </source>
</reference>
<feature type="signal peptide" evidence="1">
    <location>
        <begin position="1"/>
        <end position="20"/>
    </location>
</feature>
<name>A0A1Y1ZA63_9PLEO</name>
<dbReference type="Proteomes" id="UP000193144">
    <property type="component" value="Unassembled WGS sequence"/>
</dbReference>